<organism evidence="1 2">
    <name type="scientific">Caenorhabditis japonica</name>
    <dbReference type="NCBI Taxonomy" id="281687"/>
    <lineage>
        <taxon>Eukaryota</taxon>
        <taxon>Metazoa</taxon>
        <taxon>Ecdysozoa</taxon>
        <taxon>Nematoda</taxon>
        <taxon>Chromadorea</taxon>
        <taxon>Rhabditida</taxon>
        <taxon>Rhabditina</taxon>
        <taxon>Rhabditomorpha</taxon>
        <taxon>Rhabditoidea</taxon>
        <taxon>Rhabditidae</taxon>
        <taxon>Peloderinae</taxon>
        <taxon>Caenorhabditis</taxon>
    </lineage>
</organism>
<protein>
    <submittedName>
        <fullName evidence="1">Uncharacterized protein</fullName>
    </submittedName>
</protein>
<dbReference type="Gene3D" id="3.30.420.10">
    <property type="entry name" value="Ribonuclease H-like superfamily/Ribonuclease H"/>
    <property type="match status" value="1"/>
</dbReference>
<dbReference type="AlphaFoldDB" id="A0A8R1I9C0"/>
<reference evidence="1" key="2">
    <citation type="submission" date="2022-06" db="UniProtKB">
        <authorList>
            <consortium name="EnsemblMetazoa"/>
        </authorList>
    </citation>
    <scope>IDENTIFICATION</scope>
    <source>
        <strain evidence="1">DF5081</strain>
    </source>
</reference>
<dbReference type="GO" id="GO:0098793">
    <property type="term" value="C:presynapse"/>
    <property type="evidence" value="ECO:0007669"/>
    <property type="project" value="GOC"/>
</dbReference>
<dbReference type="PANTHER" id="PTHR31640">
    <property type="entry name" value="TRANSMEMBRANE PROTEIN KIAA1109"/>
    <property type="match status" value="1"/>
</dbReference>
<keyword evidence="2" id="KW-1185">Reference proteome</keyword>
<evidence type="ECO:0000313" key="1">
    <source>
        <dbReference type="EnsemblMetazoa" id="CJA17826.1"/>
    </source>
</evidence>
<dbReference type="EnsemblMetazoa" id="CJA17826.1">
    <property type="protein sequence ID" value="CJA17826.1"/>
    <property type="gene ID" value="WBGene00137033"/>
</dbReference>
<accession>A0A8R1I9C0</accession>
<dbReference type="GO" id="GO:0003676">
    <property type="term" value="F:nucleic acid binding"/>
    <property type="evidence" value="ECO:0007669"/>
    <property type="project" value="InterPro"/>
</dbReference>
<dbReference type="PANTHER" id="PTHR31640:SF1">
    <property type="entry name" value="BRIDGE-LIKE LIPID TRANSFER PROTEIN FAMILY MEMBER 1"/>
    <property type="match status" value="1"/>
</dbReference>
<dbReference type="InterPro" id="IPR036397">
    <property type="entry name" value="RNaseH_sf"/>
</dbReference>
<sequence length="417" mass="46347">MKSSPHRPSIELLFKRGLGSAEIARRLQISSSTVRILRRHFAGGPFILQQDWAPSHGSRSTLAVLEAHFPGFLDKNLWPASSPDLNPMDFSVWGMLEGKIAGKVFATVDDLKAALEVAWASIDDGYLRRTVNSLEPDFLGVNIVIEGSDVKFTGLIVKLLFELKNNYFGWYDSMSSLDDGKPEDLIKLKSTFDRNNSNPAKPIEWFRSMDVDVTVRVCNIRAEMLIYSPAIEPLFDPEKVPVVFIEEVAVEVKKTKTQALIQVGVSPACAYLDKSASGTDPGCITLSGFQFRGHAMYSAKEVAWNMGLVEYGWIMEILVGDIAGTLDFPSHALVLHQILETLLLFILSPDDATKVPDRMQFCQHGQLTKACSVAGKKKNEPLAACRTEEAMKYRQIRISVDSVDLTFAEEKTILKTT</sequence>
<evidence type="ECO:0000313" key="2">
    <source>
        <dbReference type="Proteomes" id="UP000005237"/>
    </source>
</evidence>
<name>A0A8R1I9C0_CAEJA</name>
<dbReference type="InterPro" id="IPR033616">
    <property type="entry name" value="BLTP1"/>
</dbReference>
<dbReference type="GO" id="GO:0048488">
    <property type="term" value="P:synaptic vesicle endocytosis"/>
    <property type="evidence" value="ECO:0007669"/>
    <property type="project" value="TreeGrafter"/>
</dbReference>
<dbReference type="Proteomes" id="UP000005237">
    <property type="component" value="Unassembled WGS sequence"/>
</dbReference>
<reference evidence="2" key="1">
    <citation type="submission" date="2010-08" db="EMBL/GenBank/DDBJ databases">
        <authorList>
            <consortium name="Caenorhabditis japonica Sequencing Consortium"/>
            <person name="Wilson R.K."/>
        </authorList>
    </citation>
    <scope>NUCLEOTIDE SEQUENCE [LARGE SCALE GENOMIC DNA]</scope>
    <source>
        <strain evidence="2">DF5081</strain>
    </source>
</reference>
<proteinExistence type="predicted"/>